<evidence type="ECO:0000259" key="10">
    <source>
        <dbReference type="Pfam" id="PF02767"/>
    </source>
</evidence>
<feature type="domain" description="DNA polymerase III beta sliding clamp central" evidence="10">
    <location>
        <begin position="130"/>
        <end position="241"/>
    </location>
</feature>
<dbReference type="SMART" id="SM00480">
    <property type="entry name" value="POL3Bc"/>
    <property type="match status" value="1"/>
</dbReference>
<dbReference type="InterPro" id="IPR022634">
    <property type="entry name" value="DNA_polIII_beta_N"/>
</dbReference>
<evidence type="ECO:0000313" key="12">
    <source>
        <dbReference type="EMBL" id="TET79030.1"/>
    </source>
</evidence>
<evidence type="ECO:0000256" key="4">
    <source>
        <dbReference type="ARBA" id="ARBA00022679"/>
    </source>
</evidence>
<evidence type="ECO:0000259" key="9">
    <source>
        <dbReference type="Pfam" id="PF00712"/>
    </source>
</evidence>
<evidence type="ECO:0000256" key="7">
    <source>
        <dbReference type="ARBA" id="ARBA00022932"/>
    </source>
</evidence>
<dbReference type="InterPro" id="IPR022635">
    <property type="entry name" value="DNA_polIII_beta_C"/>
</dbReference>
<dbReference type="GO" id="GO:0006271">
    <property type="term" value="P:DNA strand elongation involved in DNA replication"/>
    <property type="evidence" value="ECO:0007669"/>
    <property type="project" value="TreeGrafter"/>
</dbReference>
<sequence length="371" mass="41627">MKFSVTKKDLLKGLQTVLNVVPQRTTFPILSNVLVDAQKGELSLSATDLDISITTTVRASVSKPGSITLPAKRVNEIARELPEGDIEVTEKEEKVTISGGKSFFRLSGISKSEFPELPTIEKRNYMTMGSTVLARAIEKTAFAASTDEMRPVLSGVLWHIGKSETRMVATDGHRLALYKMRQSNVVEKDVDVNVPPKALFLMSRVAEEPEKVEVRFEEARIGFYVDSTEITARLVEGEFPDYDQVIPKDNDKVMKVSREALMSAMRRVSIFSNPNTHLTRLSLRKGKLELFSETAEIGEARDEIDCDYKGEELDIGYNANYLLEILKKLESQEVQLALSTPLSAGLITPEKHKEDEELLYLLMPIRLRCKN</sequence>
<dbReference type="SUPFAM" id="SSF55979">
    <property type="entry name" value="DNA clamp"/>
    <property type="match status" value="3"/>
</dbReference>
<dbReference type="EC" id="2.7.7.7" evidence="12"/>
<evidence type="ECO:0000256" key="8">
    <source>
        <dbReference type="ARBA" id="ARBA00023125"/>
    </source>
</evidence>
<evidence type="ECO:0000256" key="5">
    <source>
        <dbReference type="ARBA" id="ARBA00022695"/>
    </source>
</evidence>
<dbReference type="CDD" id="cd00140">
    <property type="entry name" value="beta_clamp"/>
    <property type="match status" value="1"/>
</dbReference>
<name>A0A523XIC3_UNCT6</name>
<dbReference type="PIRSF" id="PIRSF000804">
    <property type="entry name" value="DNA_pol_III_b"/>
    <property type="match status" value="1"/>
</dbReference>
<dbReference type="Pfam" id="PF02767">
    <property type="entry name" value="DNA_pol3_beta_2"/>
    <property type="match status" value="1"/>
</dbReference>
<gene>
    <name evidence="12" type="primary">dnaN</name>
    <name evidence="12" type="ORF">E3J38_07785</name>
</gene>
<keyword evidence="5 12" id="KW-0548">Nucleotidyltransferase</keyword>
<dbReference type="GO" id="GO:0003677">
    <property type="term" value="F:DNA binding"/>
    <property type="evidence" value="ECO:0007669"/>
    <property type="project" value="UniProtKB-KW"/>
</dbReference>
<keyword evidence="8" id="KW-0238">DNA-binding</keyword>
<comment type="similarity">
    <text evidence="2">Belongs to the beta sliding clamp family.</text>
</comment>
<keyword evidence="3" id="KW-0963">Cytoplasm</keyword>
<feature type="non-terminal residue" evidence="12">
    <location>
        <position position="371"/>
    </location>
</feature>
<dbReference type="AlphaFoldDB" id="A0A523XIC3"/>
<feature type="domain" description="DNA polymerase III beta sliding clamp C-terminal" evidence="11">
    <location>
        <begin position="244"/>
        <end position="366"/>
    </location>
</feature>
<feature type="domain" description="DNA polymerase III beta sliding clamp N-terminal" evidence="9">
    <location>
        <begin position="1"/>
        <end position="118"/>
    </location>
</feature>
<evidence type="ECO:0000256" key="1">
    <source>
        <dbReference type="ARBA" id="ARBA00004496"/>
    </source>
</evidence>
<protein>
    <submittedName>
        <fullName evidence="12">DNA polymerase III subunit beta</fullName>
        <ecNumber evidence="12">2.7.7.7</ecNumber>
    </submittedName>
</protein>
<dbReference type="GO" id="GO:0005737">
    <property type="term" value="C:cytoplasm"/>
    <property type="evidence" value="ECO:0007669"/>
    <property type="project" value="UniProtKB-SubCell"/>
</dbReference>
<dbReference type="Pfam" id="PF02768">
    <property type="entry name" value="DNA_pol3_beta_3"/>
    <property type="match status" value="1"/>
</dbReference>
<evidence type="ECO:0000256" key="3">
    <source>
        <dbReference type="ARBA" id="ARBA00022490"/>
    </source>
</evidence>
<dbReference type="EMBL" id="SOIP01000448">
    <property type="protein sequence ID" value="TET79030.1"/>
    <property type="molecule type" value="Genomic_DNA"/>
</dbReference>
<dbReference type="Pfam" id="PF00712">
    <property type="entry name" value="DNA_pol3_beta"/>
    <property type="match status" value="1"/>
</dbReference>
<dbReference type="Proteomes" id="UP000315534">
    <property type="component" value="Unassembled WGS sequence"/>
</dbReference>
<evidence type="ECO:0000256" key="6">
    <source>
        <dbReference type="ARBA" id="ARBA00022705"/>
    </source>
</evidence>
<dbReference type="Gene3D" id="3.10.150.10">
    <property type="entry name" value="DNA Polymerase III, subunit A, domain 2"/>
    <property type="match status" value="1"/>
</dbReference>
<dbReference type="GO" id="GO:0009360">
    <property type="term" value="C:DNA polymerase III complex"/>
    <property type="evidence" value="ECO:0007669"/>
    <property type="project" value="InterPro"/>
</dbReference>
<keyword evidence="7" id="KW-0239">DNA-directed DNA polymerase</keyword>
<keyword evidence="6" id="KW-0235">DNA replication</keyword>
<dbReference type="NCBIfam" id="TIGR00663">
    <property type="entry name" value="dnan"/>
    <property type="match status" value="1"/>
</dbReference>
<dbReference type="PANTHER" id="PTHR30478:SF0">
    <property type="entry name" value="BETA SLIDING CLAMP"/>
    <property type="match status" value="1"/>
</dbReference>
<dbReference type="PANTHER" id="PTHR30478">
    <property type="entry name" value="DNA POLYMERASE III SUBUNIT BETA"/>
    <property type="match status" value="1"/>
</dbReference>
<proteinExistence type="inferred from homology"/>
<reference evidence="12 13" key="1">
    <citation type="submission" date="2019-03" db="EMBL/GenBank/DDBJ databases">
        <title>Metabolic potential of uncultured bacteria and archaea associated with petroleum seepage in deep-sea sediments.</title>
        <authorList>
            <person name="Dong X."/>
            <person name="Hubert C."/>
        </authorList>
    </citation>
    <scope>NUCLEOTIDE SEQUENCE [LARGE SCALE GENOMIC DNA]</scope>
    <source>
        <strain evidence="12">E29_bin36</strain>
    </source>
</reference>
<comment type="subcellular location">
    <subcellularLocation>
        <location evidence="1">Cytoplasm</location>
    </subcellularLocation>
</comment>
<evidence type="ECO:0000313" key="13">
    <source>
        <dbReference type="Proteomes" id="UP000315534"/>
    </source>
</evidence>
<organism evidence="12 13">
    <name type="scientific">candidate division TA06 bacterium</name>
    <dbReference type="NCBI Taxonomy" id="2250710"/>
    <lineage>
        <taxon>Bacteria</taxon>
        <taxon>Bacteria division TA06</taxon>
    </lineage>
</organism>
<dbReference type="InterPro" id="IPR046938">
    <property type="entry name" value="DNA_clamp_sf"/>
</dbReference>
<comment type="caution">
    <text evidence="12">The sequence shown here is derived from an EMBL/GenBank/DDBJ whole genome shotgun (WGS) entry which is preliminary data.</text>
</comment>
<dbReference type="Gene3D" id="3.70.10.10">
    <property type="match status" value="1"/>
</dbReference>
<accession>A0A523XIC3</accession>
<evidence type="ECO:0000259" key="11">
    <source>
        <dbReference type="Pfam" id="PF02768"/>
    </source>
</evidence>
<dbReference type="InterPro" id="IPR001001">
    <property type="entry name" value="DNA_polIII_beta"/>
</dbReference>
<dbReference type="GO" id="GO:0003887">
    <property type="term" value="F:DNA-directed DNA polymerase activity"/>
    <property type="evidence" value="ECO:0007669"/>
    <property type="project" value="UniProtKB-KW"/>
</dbReference>
<dbReference type="GO" id="GO:0008408">
    <property type="term" value="F:3'-5' exonuclease activity"/>
    <property type="evidence" value="ECO:0007669"/>
    <property type="project" value="InterPro"/>
</dbReference>
<evidence type="ECO:0000256" key="2">
    <source>
        <dbReference type="ARBA" id="ARBA00010752"/>
    </source>
</evidence>
<keyword evidence="4 12" id="KW-0808">Transferase</keyword>
<dbReference type="InterPro" id="IPR022637">
    <property type="entry name" value="DNA_polIII_beta_cen"/>
</dbReference>